<dbReference type="EMBL" id="FOLO01000004">
    <property type="protein sequence ID" value="SFC06004.1"/>
    <property type="molecule type" value="Genomic_DNA"/>
</dbReference>
<proteinExistence type="predicted"/>
<evidence type="ECO:0000313" key="3">
    <source>
        <dbReference type="Proteomes" id="UP000198862"/>
    </source>
</evidence>
<name>A0A1I1G334_9GAMM</name>
<dbReference type="InterPro" id="IPR016181">
    <property type="entry name" value="Acyl_CoA_acyltransferase"/>
</dbReference>
<evidence type="ECO:0000313" key="2">
    <source>
        <dbReference type="EMBL" id="SFC06004.1"/>
    </source>
</evidence>
<dbReference type="PROSITE" id="PS51186">
    <property type="entry name" value="GNAT"/>
    <property type="match status" value="1"/>
</dbReference>
<gene>
    <name evidence="2" type="ORF">SAMN02745724_00796</name>
</gene>
<dbReference type="OrthoDB" id="9801669at2"/>
<dbReference type="Proteomes" id="UP000198862">
    <property type="component" value="Unassembled WGS sequence"/>
</dbReference>
<dbReference type="Gene3D" id="3.40.630.30">
    <property type="match status" value="1"/>
</dbReference>
<dbReference type="GO" id="GO:0016747">
    <property type="term" value="F:acyltransferase activity, transferring groups other than amino-acyl groups"/>
    <property type="evidence" value="ECO:0007669"/>
    <property type="project" value="InterPro"/>
</dbReference>
<reference evidence="2 3" key="1">
    <citation type="submission" date="2016-10" db="EMBL/GenBank/DDBJ databases">
        <authorList>
            <person name="de Groot N.N."/>
        </authorList>
    </citation>
    <scope>NUCLEOTIDE SEQUENCE [LARGE SCALE GENOMIC DNA]</scope>
    <source>
        <strain evidence="2 3">DSM 6059</strain>
    </source>
</reference>
<sequence length="169" mass="19513">MSHYPNLLTKRLILKPITYKDTEALFNLLTEPEVSLYNNFGDITNKHDVRALIQQDLEHSYLNCGIRWSINSVDNIFLGSCGVHEYDEKKSSATIGYEISAQYWRNGYMFEALTKMIAYLLSEDSHFNVKCIIANTLELNIASIKLLKKLGFKLKKDHKSPVLTFELFK</sequence>
<organism evidence="2 3">
    <name type="scientific">Pseudoalteromonas denitrificans DSM 6059</name>
    <dbReference type="NCBI Taxonomy" id="1123010"/>
    <lineage>
        <taxon>Bacteria</taxon>
        <taxon>Pseudomonadati</taxon>
        <taxon>Pseudomonadota</taxon>
        <taxon>Gammaproteobacteria</taxon>
        <taxon>Alteromonadales</taxon>
        <taxon>Pseudoalteromonadaceae</taxon>
        <taxon>Pseudoalteromonas</taxon>
    </lineage>
</organism>
<dbReference type="PANTHER" id="PTHR43792">
    <property type="entry name" value="GNAT FAMILY, PUTATIVE (AFU_ORTHOLOGUE AFUA_3G00765)-RELATED-RELATED"/>
    <property type="match status" value="1"/>
</dbReference>
<protein>
    <submittedName>
        <fullName evidence="2">Ribosomal-protein-alanine N-acetyltransferase</fullName>
    </submittedName>
</protein>
<keyword evidence="3" id="KW-1185">Reference proteome</keyword>
<dbReference type="AlphaFoldDB" id="A0A1I1G334"/>
<evidence type="ECO:0000259" key="1">
    <source>
        <dbReference type="PROSITE" id="PS51186"/>
    </source>
</evidence>
<dbReference type="SUPFAM" id="SSF55729">
    <property type="entry name" value="Acyl-CoA N-acyltransferases (Nat)"/>
    <property type="match status" value="1"/>
</dbReference>
<feature type="domain" description="N-acetyltransferase" evidence="1">
    <location>
        <begin position="12"/>
        <end position="169"/>
    </location>
</feature>
<dbReference type="STRING" id="1123010.SAMN02745724_00796"/>
<keyword evidence="2" id="KW-0808">Transferase</keyword>
<dbReference type="InterPro" id="IPR000182">
    <property type="entry name" value="GNAT_dom"/>
</dbReference>
<dbReference type="InterPro" id="IPR051531">
    <property type="entry name" value="N-acetyltransferase"/>
</dbReference>
<dbReference type="RefSeq" id="WP_091980187.1">
    <property type="nucleotide sequence ID" value="NZ_FOLO01000004.1"/>
</dbReference>
<dbReference type="Pfam" id="PF13302">
    <property type="entry name" value="Acetyltransf_3"/>
    <property type="match status" value="1"/>
</dbReference>
<dbReference type="PANTHER" id="PTHR43792:SF1">
    <property type="entry name" value="N-ACETYLTRANSFERASE DOMAIN-CONTAINING PROTEIN"/>
    <property type="match status" value="1"/>
</dbReference>
<accession>A0A1I1G334</accession>